<dbReference type="AlphaFoldDB" id="A0A0P1KXM0"/>
<accession>A0A0P1KXM0</accession>
<evidence type="ECO:0000256" key="1">
    <source>
        <dbReference type="SAM" id="MobiDB-lite"/>
    </source>
</evidence>
<sequence>MKRPRRRALENSEKEESDSESDQDFSHYIKRKSAAVQKVQREQKFDLDGISFQAPADLAPKPSPASMIENFKASKKQREMDRLFSQSLKARLERENDPHDTKERDVFITKGYEGVKKDLDKAFELAHEEENSELQDKGGIHASLLQAAHPIDPEESSIRGAYTSNQTCKGKPRHSDEKSRVYKNDVYITKPLKIKPQNHNYRQLQQYASPSLDKQSLVQQFLLPEKSKRMIEIEIERYQGRMHRKAA</sequence>
<feature type="compositionally biased region" description="Basic and acidic residues" evidence="1">
    <location>
        <begin position="173"/>
        <end position="182"/>
    </location>
</feature>
<dbReference type="Proteomes" id="UP000236544">
    <property type="component" value="Unassembled WGS sequence"/>
</dbReference>
<evidence type="ECO:0000313" key="2">
    <source>
        <dbReference type="EMBL" id="CUS20793.1"/>
    </source>
</evidence>
<name>A0A0P1KXM0_9SACH</name>
<reference evidence="3" key="1">
    <citation type="submission" date="2015-10" db="EMBL/GenBank/DDBJ databases">
        <authorList>
            <person name="Devillers H."/>
        </authorList>
    </citation>
    <scope>NUCLEOTIDE SEQUENCE [LARGE SCALE GENOMIC DNA]</scope>
</reference>
<dbReference type="OrthoDB" id="4036164at2759"/>
<proteinExistence type="predicted"/>
<evidence type="ECO:0000313" key="3">
    <source>
        <dbReference type="Proteomes" id="UP000236544"/>
    </source>
</evidence>
<protein>
    <submittedName>
        <fullName evidence="2">LAQU0S01e14774g1_1</fullName>
    </submittedName>
</protein>
<feature type="region of interest" description="Disordered" evidence="1">
    <location>
        <begin position="1"/>
        <end position="26"/>
    </location>
</feature>
<feature type="region of interest" description="Disordered" evidence="1">
    <location>
        <begin position="151"/>
        <end position="182"/>
    </location>
</feature>
<organism evidence="2 3">
    <name type="scientific">Lachancea quebecensis</name>
    <dbReference type="NCBI Taxonomy" id="1654605"/>
    <lineage>
        <taxon>Eukaryota</taxon>
        <taxon>Fungi</taxon>
        <taxon>Dikarya</taxon>
        <taxon>Ascomycota</taxon>
        <taxon>Saccharomycotina</taxon>
        <taxon>Saccharomycetes</taxon>
        <taxon>Saccharomycetales</taxon>
        <taxon>Saccharomycetaceae</taxon>
        <taxon>Lachancea</taxon>
    </lineage>
</organism>
<gene>
    <name evidence="2" type="ORF">LAQU0_S01e14774g</name>
</gene>
<dbReference type="EMBL" id="LN890560">
    <property type="protein sequence ID" value="CUS20793.1"/>
    <property type="molecule type" value="Genomic_DNA"/>
</dbReference>
<keyword evidence="3" id="KW-1185">Reference proteome</keyword>